<comment type="subcellular location">
    <subcellularLocation>
        <location evidence="1">Membrane</location>
        <topology evidence="1">Multi-pass membrane protein</topology>
    </subcellularLocation>
</comment>
<reference evidence="8 9" key="1">
    <citation type="submission" date="2016-07" db="EMBL/GenBank/DDBJ databases">
        <title>Pervasive Adenine N6-methylation of Active Genes in Fungi.</title>
        <authorList>
            <consortium name="DOE Joint Genome Institute"/>
            <person name="Mondo S.J."/>
            <person name="Dannebaum R.O."/>
            <person name="Kuo R.C."/>
            <person name="Labutti K."/>
            <person name="Haridas S."/>
            <person name="Kuo A."/>
            <person name="Salamov A."/>
            <person name="Ahrendt S.R."/>
            <person name="Lipzen A."/>
            <person name="Sullivan W."/>
            <person name="Andreopoulos W.B."/>
            <person name="Clum A."/>
            <person name="Lindquist E."/>
            <person name="Daum C."/>
            <person name="Ramamoorthy G.K."/>
            <person name="Gryganskyi A."/>
            <person name="Culley D."/>
            <person name="Magnuson J.K."/>
            <person name="James T.Y."/>
            <person name="O'Malley M.A."/>
            <person name="Stajich J.E."/>
            <person name="Spatafora J.W."/>
            <person name="Visel A."/>
            <person name="Grigoriev I.V."/>
        </authorList>
    </citation>
    <scope>NUCLEOTIDE SEQUENCE [LARGE SCALE GENOMIC DNA]</scope>
    <source>
        <strain evidence="8 9">68-887.2</strain>
    </source>
</reference>
<feature type="coiled-coil region" evidence="7">
    <location>
        <begin position="207"/>
        <end position="234"/>
    </location>
</feature>
<accession>A0A1Y2BMH5</accession>
<name>A0A1Y2BMH5_9TREE</name>
<keyword evidence="5" id="KW-0472">Membrane</keyword>
<dbReference type="OrthoDB" id="430207at2759"/>
<sequence>MSATFSVKNIFAQTWQRYLVALRERPLRTKMITSGAMYVGGDCVAQFGIEGRRIDRDAPAKEQWDPVRTIRLTFYGGVIFAPLAHHWIGAVDRIRLSSRVGTLLTRLATDMLIWSPFVCTLFPSSLGFLEGKNLEEVKQKVQMSWFPTYTKALSVFGPTQVINYAFVPVQHRLLLLQGVGLCWNIFLSWQNNLTNHRMAEAALHLAMASTVEEKEEAREEMREAEKKREEIRGAEGGGEVGVATRLSWS</sequence>
<keyword evidence="3" id="KW-0812">Transmembrane</keyword>
<dbReference type="PANTHER" id="PTHR11266:SF17">
    <property type="entry name" value="PROTEIN MPV17"/>
    <property type="match status" value="1"/>
</dbReference>
<dbReference type="InParanoid" id="A0A1Y2BMH5"/>
<gene>
    <name evidence="8" type="ORF">BCR39DRAFT_555931</name>
</gene>
<proteinExistence type="inferred from homology"/>
<dbReference type="AlphaFoldDB" id="A0A1Y2BMH5"/>
<dbReference type="Proteomes" id="UP000193986">
    <property type="component" value="Unassembled WGS sequence"/>
</dbReference>
<dbReference type="GO" id="GO:0016020">
    <property type="term" value="C:membrane"/>
    <property type="evidence" value="ECO:0007669"/>
    <property type="project" value="UniProtKB-SubCell"/>
</dbReference>
<evidence type="ECO:0000256" key="7">
    <source>
        <dbReference type="SAM" id="Coils"/>
    </source>
</evidence>
<evidence type="ECO:0000256" key="4">
    <source>
        <dbReference type="ARBA" id="ARBA00022989"/>
    </source>
</evidence>
<dbReference type="InterPro" id="IPR007248">
    <property type="entry name" value="Mpv17_PMP22"/>
</dbReference>
<evidence type="ECO:0000256" key="5">
    <source>
        <dbReference type="ARBA" id="ARBA00023136"/>
    </source>
</evidence>
<keyword evidence="9" id="KW-1185">Reference proteome</keyword>
<evidence type="ECO:0000313" key="8">
    <source>
        <dbReference type="EMBL" id="ORY35797.1"/>
    </source>
</evidence>
<evidence type="ECO:0000256" key="1">
    <source>
        <dbReference type="ARBA" id="ARBA00004141"/>
    </source>
</evidence>
<organism evidence="8 9">
    <name type="scientific">Naematelia encephala</name>
    <dbReference type="NCBI Taxonomy" id="71784"/>
    <lineage>
        <taxon>Eukaryota</taxon>
        <taxon>Fungi</taxon>
        <taxon>Dikarya</taxon>
        <taxon>Basidiomycota</taxon>
        <taxon>Agaricomycotina</taxon>
        <taxon>Tremellomycetes</taxon>
        <taxon>Tremellales</taxon>
        <taxon>Naemateliaceae</taxon>
        <taxon>Naematelia</taxon>
    </lineage>
</organism>
<dbReference type="STRING" id="71784.A0A1Y2BMH5"/>
<evidence type="ECO:0000313" key="9">
    <source>
        <dbReference type="Proteomes" id="UP000193986"/>
    </source>
</evidence>
<evidence type="ECO:0000256" key="6">
    <source>
        <dbReference type="RuleBase" id="RU363053"/>
    </source>
</evidence>
<comment type="caution">
    <text evidence="8">The sequence shown here is derived from an EMBL/GenBank/DDBJ whole genome shotgun (WGS) entry which is preliminary data.</text>
</comment>
<dbReference type="EMBL" id="MCFC01000001">
    <property type="protein sequence ID" value="ORY35797.1"/>
    <property type="molecule type" value="Genomic_DNA"/>
</dbReference>
<dbReference type="PANTHER" id="PTHR11266">
    <property type="entry name" value="PEROXISOMAL MEMBRANE PROTEIN 2, PXMP2 MPV17"/>
    <property type="match status" value="1"/>
</dbReference>
<dbReference type="GO" id="GO:0005739">
    <property type="term" value="C:mitochondrion"/>
    <property type="evidence" value="ECO:0007669"/>
    <property type="project" value="TreeGrafter"/>
</dbReference>
<evidence type="ECO:0000256" key="2">
    <source>
        <dbReference type="ARBA" id="ARBA00006824"/>
    </source>
</evidence>
<comment type="similarity">
    <text evidence="2 6">Belongs to the peroxisomal membrane protein PXMP2/4 family.</text>
</comment>
<evidence type="ECO:0000256" key="3">
    <source>
        <dbReference type="ARBA" id="ARBA00022692"/>
    </source>
</evidence>
<keyword evidence="7" id="KW-0175">Coiled coil</keyword>
<protein>
    <submittedName>
        <fullName evidence="8">Uncharacterized protein</fullName>
    </submittedName>
</protein>
<keyword evidence="4" id="KW-1133">Transmembrane helix</keyword>
<dbReference type="Pfam" id="PF04117">
    <property type="entry name" value="Mpv17_PMP22"/>
    <property type="match status" value="1"/>
</dbReference>